<dbReference type="OrthoDB" id="5982854at2759"/>
<dbReference type="InterPro" id="IPR000477">
    <property type="entry name" value="RT_dom"/>
</dbReference>
<reference evidence="2 3" key="1">
    <citation type="submission" date="2020-06" db="EMBL/GenBank/DDBJ databases">
        <authorList>
            <person name="Li R."/>
            <person name="Bekaert M."/>
        </authorList>
    </citation>
    <scope>NUCLEOTIDE SEQUENCE [LARGE SCALE GENOMIC DNA]</scope>
    <source>
        <strain evidence="3">wild</strain>
    </source>
</reference>
<dbReference type="Gene3D" id="3.30.70.270">
    <property type="match status" value="1"/>
</dbReference>
<dbReference type="Proteomes" id="UP000507470">
    <property type="component" value="Unassembled WGS sequence"/>
</dbReference>
<gene>
    <name evidence="2" type="ORF">MCOR_21752</name>
</gene>
<protein>
    <recommendedName>
        <fullName evidence="1">Reverse transcriptase domain-containing protein</fullName>
    </recommendedName>
</protein>
<dbReference type="SUPFAM" id="SSF56672">
    <property type="entry name" value="DNA/RNA polymerases"/>
    <property type="match status" value="1"/>
</dbReference>
<evidence type="ECO:0000313" key="3">
    <source>
        <dbReference type="Proteomes" id="UP000507470"/>
    </source>
</evidence>
<dbReference type="EMBL" id="CACVKT020003850">
    <property type="protein sequence ID" value="CAC5386295.1"/>
    <property type="molecule type" value="Genomic_DNA"/>
</dbReference>
<dbReference type="CDD" id="cd01647">
    <property type="entry name" value="RT_LTR"/>
    <property type="match status" value="1"/>
</dbReference>
<keyword evidence="3" id="KW-1185">Reference proteome</keyword>
<evidence type="ECO:0000313" key="2">
    <source>
        <dbReference type="EMBL" id="CAC5386295.1"/>
    </source>
</evidence>
<dbReference type="InterPro" id="IPR043502">
    <property type="entry name" value="DNA/RNA_pol_sf"/>
</dbReference>
<organism evidence="2 3">
    <name type="scientific">Mytilus coruscus</name>
    <name type="common">Sea mussel</name>
    <dbReference type="NCBI Taxonomy" id="42192"/>
    <lineage>
        <taxon>Eukaryota</taxon>
        <taxon>Metazoa</taxon>
        <taxon>Spiralia</taxon>
        <taxon>Lophotrochozoa</taxon>
        <taxon>Mollusca</taxon>
        <taxon>Bivalvia</taxon>
        <taxon>Autobranchia</taxon>
        <taxon>Pteriomorphia</taxon>
        <taxon>Mytilida</taxon>
        <taxon>Mytiloidea</taxon>
        <taxon>Mytilidae</taxon>
        <taxon>Mytilinae</taxon>
        <taxon>Mytilus</taxon>
    </lineage>
</organism>
<dbReference type="PANTHER" id="PTHR37984:SF8">
    <property type="entry name" value="CCHC-TYPE DOMAIN-CONTAINING PROTEIN"/>
    <property type="match status" value="1"/>
</dbReference>
<feature type="domain" description="Reverse transcriptase" evidence="1">
    <location>
        <begin position="88"/>
        <end position="173"/>
    </location>
</feature>
<evidence type="ECO:0000259" key="1">
    <source>
        <dbReference type="Pfam" id="PF00078"/>
    </source>
</evidence>
<name>A0A6J8BQT9_MYTCO</name>
<dbReference type="PANTHER" id="PTHR37984">
    <property type="entry name" value="PROTEIN CBG26694"/>
    <property type="match status" value="1"/>
</dbReference>
<dbReference type="Gene3D" id="3.10.10.10">
    <property type="entry name" value="HIV Type 1 Reverse Transcriptase, subunit A, domain 1"/>
    <property type="match status" value="1"/>
</dbReference>
<sequence length="174" mass="19757">MPSKKKLLTKEKVISDYGDIFKGLGTLPKTHHIEVDPLIPSEVHPAALRDQVQTELDRMEMLSVIGKQDELTNWVHSVVVVRKPGKLCVCIDLKDLNCAIKGEHYHLETIDEIVERLLKASLFSCFGATHGFWQIQLDEESSKLLTINKPFGRYRYRRLPFGISSAPEVFSKAV</sequence>
<dbReference type="InterPro" id="IPR043128">
    <property type="entry name" value="Rev_trsase/Diguanyl_cyclase"/>
</dbReference>
<proteinExistence type="predicted"/>
<accession>A0A6J8BQT9</accession>
<dbReference type="Pfam" id="PF00078">
    <property type="entry name" value="RVT_1"/>
    <property type="match status" value="1"/>
</dbReference>
<dbReference type="AlphaFoldDB" id="A0A6J8BQT9"/>
<dbReference type="InterPro" id="IPR050951">
    <property type="entry name" value="Retrovirus_Pol_polyprotein"/>
</dbReference>